<organism evidence="2 3">
    <name type="scientific">Candidatus Methylospira mobilis</name>
    <dbReference type="NCBI Taxonomy" id="1808979"/>
    <lineage>
        <taxon>Bacteria</taxon>
        <taxon>Pseudomonadati</taxon>
        <taxon>Pseudomonadota</taxon>
        <taxon>Gammaproteobacteria</taxon>
        <taxon>Methylococcales</taxon>
        <taxon>Methylococcaceae</taxon>
        <taxon>Candidatus Methylospira</taxon>
    </lineage>
</organism>
<keyword evidence="3" id="KW-1185">Reference proteome</keyword>
<dbReference type="SUPFAM" id="SSF49870">
    <property type="entry name" value="Osmotin, thaumatin-like protein"/>
    <property type="match status" value="1"/>
</dbReference>
<accession>A0A5Q0BKV7</accession>
<evidence type="ECO:0000313" key="3">
    <source>
        <dbReference type="Proteomes" id="UP000325755"/>
    </source>
</evidence>
<dbReference type="Gene3D" id="2.60.110.10">
    <property type="entry name" value="Thaumatin"/>
    <property type="match status" value="1"/>
</dbReference>
<dbReference type="InterPro" id="IPR001938">
    <property type="entry name" value="Thaumatin"/>
</dbReference>
<evidence type="ECO:0000256" key="1">
    <source>
        <dbReference type="SAM" id="SignalP"/>
    </source>
</evidence>
<name>A0A5Q0BKV7_9GAMM</name>
<dbReference type="EMBL" id="CP044205">
    <property type="protein sequence ID" value="QFY44219.1"/>
    <property type="molecule type" value="Genomic_DNA"/>
</dbReference>
<dbReference type="InterPro" id="IPR037176">
    <property type="entry name" value="Osmotin/thaumatin-like_sf"/>
</dbReference>
<dbReference type="KEGG" id="mmob:F6R98_17570"/>
<dbReference type="Proteomes" id="UP000325755">
    <property type="component" value="Chromosome"/>
</dbReference>
<dbReference type="OrthoDB" id="7058749at2"/>
<sequence>MVRKMKTMLKRLFLMICVCLLIPSVSGCSNNLRNTAAAVNQTLIVENNSSSSITVYMGFNNGSMGSYSQSDFPICSWLAANPLICYFQLGPAIPLTPNSPPNKQTFALTNGNFNVAISANIAAWSTCGGGTGLTMAELNLNTSGSDWYDISLVNGFNYGMSITPSSGNPIIVTSELGNSQNTGVFPAGCDICSGSQNPPSGPGCPGTQYGATEGHINNQPACLYTQPTVPKYTVSIFDGS</sequence>
<gene>
    <name evidence="2" type="ORF">F6R98_17570</name>
</gene>
<protein>
    <submittedName>
        <fullName evidence="2">Thaumatin family protein</fullName>
    </submittedName>
</protein>
<proteinExistence type="predicted"/>
<evidence type="ECO:0000313" key="2">
    <source>
        <dbReference type="EMBL" id="QFY44219.1"/>
    </source>
</evidence>
<dbReference type="Pfam" id="PF00314">
    <property type="entry name" value="Thaumatin"/>
    <property type="match status" value="1"/>
</dbReference>
<dbReference type="AlphaFoldDB" id="A0A5Q0BKV7"/>
<reference evidence="2 3" key="1">
    <citation type="submission" date="2019-09" db="EMBL/GenBank/DDBJ databases">
        <title>Ecophysiology of the spiral-shaped methanotroph Methylospira mobilis as revealed by the complete genome sequence.</title>
        <authorList>
            <person name="Oshkin I.Y."/>
            <person name="Dedysh S.N."/>
            <person name="Miroshnikov K."/>
            <person name="Danilova O.V."/>
            <person name="Hakobyan A."/>
            <person name="Liesack W."/>
        </authorList>
    </citation>
    <scope>NUCLEOTIDE SEQUENCE [LARGE SCALE GENOMIC DNA]</scope>
    <source>
        <strain evidence="2 3">Shm1</strain>
    </source>
</reference>
<dbReference type="InParanoid" id="A0A5Q0BKV7"/>
<keyword evidence="1" id="KW-0732">Signal</keyword>
<feature type="signal peptide" evidence="1">
    <location>
        <begin position="1"/>
        <end position="27"/>
    </location>
</feature>
<feature type="chain" id="PRO_5024990398" evidence="1">
    <location>
        <begin position="28"/>
        <end position="240"/>
    </location>
</feature>
<dbReference type="PROSITE" id="PS51257">
    <property type="entry name" value="PROKAR_LIPOPROTEIN"/>
    <property type="match status" value="1"/>
</dbReference>